<evidence type="ECO:0000313" key="2">
    <source>
        <dbReference type="EMBL" id="SDD08350.1"/>
    </source>
</evidence>
<gene>
    <name evidence="2" type="ORF">SAMN04488509_101111</name>
</gene>
<dbReference type="AlphaFoldDB" id="A0A1G6RUJ8"/>
<organism evidence="2 3">
    <name type="scientific">Aquimonas voraii</name>
    <dbReference type="NCBI Taxonomy" id="265719"/>
    <lineage>
        <taxon>Bacteria</taxon>
        <taxon>Pseudomonadati</taxon>
        <taxon>Pseudomonadota</taxon>
        <taxon>Gammaproteobacteria</taxon>
        <taxon>Lysobacterales</taxon>
        <taxon>Lysobacteraceae</taxon>
        <taxon>Aquimonas</taxon>
    </lineage>
</organism>
<dbReference type="Gene3D" id="3.40.720.10">
    <property type="entry name" value="Alkaline Phosphatase, subunit A"/>
    <property type="match status" value="1"/>
</dbReference>
<dbReference type="InterPro" id="IPR002591">
    <property type="entry name" value="Phosphodiest/P_Trfase"/>
</dbReference>
<dbReference type="OrthoDB" id="9771966at2"/>
<evidence type="ECO:0000256" key="1">
    <source>
        <dbReference type="SAM" id="SignalP"/>
    </source>
</evidence>
<dbReference type="PROSITE" id="PS51257">
    <property type="entry name" value="PROKAR_LIPOPROTEIN"/>
    <property type="match status" value="1"/>
</dbReference>
<dbReference type="CDD" id="cd16018">
    <property type="entry name" value="Enpp"/>
    <property type="match status" value="1"/>
</dbReference>
<dbReference type="Pfam" id="PF01663">
    <property type="entry name" value="Phosphodiest"/>
    <property type="match status" value="1"/>
</dbReference>
<dbReference type="GO" id="GO:0016787">
    <property type="term" value="F:hydrolase activity"/>
    <property type="evidence" value="ECO:0007669"/>
    <property type="project" value="UniProtKB-ARBA"/>
</dbReference>
<evidence type="ECO:0000313" key="3">
    <source>
        <dbReference type="Proteomes" id="UP000199603"/>
    </source>
</evidence>
<feature type="signal peptide" evidence="1">
    <location>
        <begin position="1"/>
        <end position="28"/>
    </location>
</feature>
<dbReference type="SUPFAM" id="SSF53649">
    <property type="entry name" value="Alkaline phosphatase-like"/>
    <property type="match status" value="1"/>
</dbReference>
<proteinExistence type="predicted"/>
<dbReference type="STRING" id="265719.SAMN04488509_101111"/>
<keyword evidence="1" id="KW-0732">Signal</keyword>
<dbReference type="PANTHER" id="PTHR10151:SF120">
    <property type="entry name" value="BIS(5'-ADENOSYL)-TRIPHOSPHATASE"/>
    <property type="match status" value="1"/>
</dbReference>
<protein>
    <submittedName>
        <fullName evidence="2">Predicted pyrophosphatase or phosphodiesterase, AlkP superfamily</fullName>
    </submittedName>
</protein>
<dbReference type="PANTHER" id="PTHR10151">
    <property type="entry name" value="ECTONUCLEOTIDE PYROPHOSPHATASE/PHOSPHODIESTERASE"/>
    <property type="match status" value="1"/>
</dbReference>
<dbReference type="Proteomes" id="UP000199603">
    <property type="component" value="Unassembled WGS sequence"/>
</dbReference>
<dbReference type="Gene3D" id="3.30.1360.180">
    <property type="match status" value="1"/>
</dbReference>
<keyword evidence="3" id="KW-1185">Reference proteome</keyword>
<dbReference type="InterPro" id="IPR017850">
    <property type="entry name" value="Alkaline_phosphatase_core_sf"/>
</dbReference>
<dbReference type="RefSeq" id="WP_091237588.1">
    <property type="nucleotide sequence ID" value="NZ_FNAG01000001.1"/>
</dbReference>
<dbReference type="EMBL" id="FNAG01000001">
    <property type="protein sequence ID" value="SDD08350.1"/>
    <property type="molecule type" value="Genomic_DNA"/>
</dbReference>
<feature type="chain" id="PRO_5011786696" evidence="1">
    <location>
        <begin position="29"/>
        <end position="427"/>
    </location>
</feature>
<name>A0A1G6RUJ8_9GAMM</name>
<accession>A0A1G6RUJ8</accession>
<sequence length="427" mass="46794">MVKPSLPARHHRARFALCLLLLLLAACANRSTSIAQQSTRPLPVLLIGLDGFRPDYLQLPEARTLRRLAEQGGRAEAMRPSYPSLTFPNHYTLVTGLHPDRHGIVNNSMRDPALGSFAMHLRTAVADGRWWGGEPVWITARRHGLRTATLFWPGTEADVQGQHPDDWLPYDAGLDSAERVQQVLAWLARPESTRPDFLTLYFEQVDTVGHDQGPDSPALRRAVQAVDTAVAALIEGLDASPWAGRVNLVLVADHGMTAIDESRPILLDDLVDPRSFELVSFGASAGIQPRRGRSAEVGAALLREHAHMRCYRPHGFPPEWQFGTHPRVPAITCQAEPPYIIATRRVLTMPGRKTKRGGHGYDPALPDMQALFVGHGPAFRPGSTVARVDSVDVYALLCRLLGIEPADHQGDARAFDALLSGESAAGR</sequence>
<reference evidence="2 3" key="1">
    <citation type="submission" date="2016-10" db="EMBL/GenBank/DDBJ databases">
        <authorList>
            <person name="de Groot N.N."/>
        </authorList>
    </citation>
    <scope>NUCLEOTIDE SEQUENCE [LARGE SCALE GENOMIC DNA]</scope>
    <source>
        <strain evidence="2 3">DSM 16957</strain>
    </source>
</reference>